<protein>
    <recommendedName>
        <fullName evidence="3">MULE transposase domain-containing protein</fullName>
    </recommendedName>
</protein>
<accession>A0ABR2HIC0</accession>
<organism evidence="1 2">
    <name type="scientific">Tritrichomonas musculus</name>
    <dbReference type="NCBI Taxonomy" id="1915356"/>
    <lineage>
        <taxon>Eukaryota</taxon>
        <taxon>Metamonada</taxon>
        <taxon>Parabasalia</taxon>
        <taxon>Tritrichomonadida</taxon>
        <taxon>Tritrichomonadidae</taxon>
        <taxon>Tritrichomonas</taxon>
    </lineage>
</organism>
<evidence type="ECO:0000313" key="2">
    <source>
        <dbReference type="Proteomes" id="UP001470230"/>
    </source>
</evidence>
<proteinExistence type="predicted"/>
<sequence length="657" mass="77242">MDIMQQRLSFRTDFFLNDAFNSEHAIKYFDIFPINGNWSFTILICFLNQLPNFQKNFSLPFKKLTNNDYCARFSLIYNNNPQTEIIIFVGESIKVKATRTLITTLFKPARFWFFSQLRSWNKTRCHQKYQQHISCILFFNKYNDGTKAFFHHRPLVFCTPHDFSPVTYFFIKSIQKVGMPYIYDTFVLHEFFSMFFNESKQTVINSYEKFKENVNGYLKLTIQKSQIKKNLAKYYEKGVEYYIIGGIYISPYAQSLINNNSNIISCCLLDTTWKCLPYYVTSILMLSIKNTGIPISFAFGSSENKDLYQMHFTTFKSLYNIDLANFLFESDQGTSLIALFKEKNIKNFFCLRHLFANLKFNEYAFAVEQIVKCATQEEFDNCLLFYSEIFSYTIDKEQIKKRKKALSKVGLVFNDGLISIQDDDLWEKVSVLKRIQYKIPTTTNSLESFHGQLNSQTPRRNNFWTAMNRLARNIISKCYCIQDHISHNYMYEKKQTIDHAVNLGETRIKSEIQFYGTDINHCNCSGNKLLSEIYQIDFPCAHRFYIGSDFPECPKVNILFNSITQDLIVKTDPLPDDETICKLDIQTQDKLYIKSMIKRFGPCKKQDVISKYVDENYVHVNDDMFINDKPSFVLRLIHIGIQHFNELKGSKEDQNNS</sequence>
<gene>
    <name evidence="1" type="ORF">M9Y10_019027</name>
</gene>
<dbReference type="Proteomes" id="UP001470230">
    <property type="component" value="Unassembled WGS sequence"/>
</dbReference>
<evidence type="ECO:0008006" key="3">
    <source>
        <dbReference type="Google" id="ProtNLM"/>
    </source>
</evidence>
<comment type="caution">
    <text evidence="1">The sequence shown here is derived from an EMBL/GenBank/DDBJ whole genome shotgun (WGS) entry which is preliminary data.</text>
</comment>
<keyword evidence="2" id="KW-1185">Reference proteome</keyword>
<dbReference type="EMBL" id="JAPFFF010000027">
    <property type="protein sequence ID" value="KAK8847976.1"/>
    <property type="molecule type" value="Genomic_DNA"/>
</dbReference>
<name>A0ABR2HIC0_9EUKA</name>
<evidence type="ECO:0000313" key="1">
    <source>
        <dbReference type="EMBL" id="KAK8847976.1"/>
    </source>
</evidence>
<reference evidence="1 2" key="1">
    <citation type="submission" date="2024-04" db="EMBL/GenBank/DDBJ databases">
        <title>Tritrichomonas musculus Genome.</title>
        <authorList>
            <person name="Alves-Ferreira E."/>
            <person name="Grigg M."/>
            <person name="Lorenzi H."/>
            <person name="Galac M."/>
        </authorList>
    </citation>
    <scope>NUCLEOTIDE SEQUENCE [LARGE SCALE GENOMIC DNA]</scope>
    <source>
        <strain evidence="1 2">EAF2021</strain>
    </source>
</reference>